<comment type="similarity">
    <text evidence="4">Belongs to the UPP synthase family.</text>
</comment>
<evidence type="ECO:0000256" key="12">
    <source>
        <dbReference type="ARBA" id="ARBA00064670"/>
    </source>
</evidence>
<evidence type="ECO:0000256" key="6">
    <source>
        <dbReference type="ARBA" id="ARBA00022679"/>
    </source>
</evidence>
<dbReference type="EC" id="2.5.1.87" evidence="5"/>
<evidence type="ECO:0000256" key="10">
    <source>
        <dbReference type="ARBA" id="ARBA00047353"/>
    </source>
</evidence>
<dbReference type="InterPro" id="IPR001441">
    <property type="entry name" value="UPP_synth-like"/>
</dbReference>
<dbReference type="CDD" id="cd00475">
    <property type="entry name" value="Cis_IPPS"/>
    <property type="match status" value="1"/>
</dbReference>
<comment type="function">
    <text evidence="11">With NUS1, forms the dehydrodolichyl diphosphate synthase (DDS) complex, an essential component of the dolichol monophosphate (Dol-P) biosynthetic machinery. Adds multiple copies of isopentenyl pyrophosphate (IPP) to farnesyl pyrophosphate (FPP) to produce dehydrodolichyl diphosphate (Dedol-PP), a precursor of dolichol which is utilized as a sugar carrier in protein glycosylation in the endoplasmic reticulum (ER).</text>
</comment>
<comment type="subcellular location">
    <subcellularLocation>
        <location evidence="2">Endoplasmic reticulum membrane</location>
        <topology evidence="2">Peripheral membrane protein</topology>
    </subcellularLocation>
</comment>
<keyword evidence="16" id="KW-1185">Reference proteome</keyword>
<keyword evidence="6" id="KW-0808">Transferase</keyword>
<evidence type="ECO:0000256" key="11">
    <source>
        <dbReference type="ARBA" id="ARBA00058504"/>
    </source>
</evidence>
<keyword evidence="9" id="KW-0472">Membrane</keyword>
<comment type="pathway">
    <text evidence="3">Protein modification; protein glycosylation.</text>
</comment>
<dbReference type="NCBIfam" id="TIGR00055">
    <property type="entry name" value="uppS"/>
    <property type="match status" value="1"/>
</dbReference>
<dbReference type="GO" id="GO:0045547">
    <property type="term" value="F:ditrans,polycis-polyprenyl diphosphate synthase [(2E,6E)-farnesyl diphosphate specific] activity"/>
    <property type="evidence" value="ECO:0007669"/>
    <property type="project" value="UniProtKB-EC"/>
</dbReference>
<evidence type="ECO:0000256" key="1">
    <source>
        <dbReference type="ARBA" id="ARBA00001946"/>
    </source>
</evidence>
<keyword evidence="8" id="KW-0460">Magnesium</keyword>
<evidence type="ECO:0000256" key="2">
    <source>
        <dbReference type="ARBA" id="ARBA00004406"/>
    </source>
</evidence>
<dbReference type="Proteomes" id="UP001311232">
    <property type="component" value="Unassembled WGS sequence"/>
</dbReference>
<proteinExistence type="inferred from homology"/>
<evidence type="ECO:0000256" key="13">
    <source>
        <dbReference type="ARBA" id="ARBA00078879"/>
    </source>
</evidence>
<dbReference type="PANTHER" id="PTHR10291:SF43">
    <property type="entry name" value="DEHYDRODOLICHYL DIPHOSPHATE SYNTHASE COMPLEX SUBUNIT DHDDS"/>
    <property type="match status" value="1"/>
</dbReference>
<dbReference type="SUPFAM" id="SSF64005">
    <property type="entry name" value="Undecaprenyl diphosphate synthase"/>
    <property type="match status" value="1"/>
</dbReference>
<reference evidence="15 16" key="1">
    <citation type="submission" date="2021-06" db="EMBL/GenBank/DDBJ databases">
        <authorList>
            <person name="Palmer J.M."/>
        </authorList>
    </citation>
    <scope>NUCLEOTIDE SEQUENCE [LARGE SCALE GENOMIC DNA]</scope>
    <source>
        <strain evidence="15 16">MEX-2019</strain>
        <tissue evidence="15">Muscle</tissue>
    </source>
</reference>
<sequence>MLVCPLTLELLLTDSPAEQKGQPLTPQTSKTSSVPLKKCEPIDDERTVTPQRLKWELHCRKSSMNSSAEVVVIKVFPSSVVSNPKMSWIREGELNLLERISANILMAGPMPKHVAFIMDGNRRFAHKKNMERHDGHMQGFNKLAETLLWCKHLNIPEVTVYAFSIENFKRSKEEVDGLMELARQKFEKLLEEQENLEKHGVCVRVLGDLNMLPLDLQQVIAKAVIMTKNHNKCFLNVCFAYTSRYEITNAVREMASGVEQGLIKASDVSEALLSECLYSNNSPNPDLLIRTSGEVRLSDFLLWQTSHSCLVFQSVLWPEYSFWNLCEAVVQYQLNHKSIQKARELHLEEQALQQLEADCACVAEHLQHQGNGKPADAQRRQEALRHYTTAREARVQDFLQSLKRKRDSFFTDLCSETVLT</sequence>
<comment type="caution">
    <text evidence="15">The sequence shown here is derived from an EMBL/GenBank/DDBJ whole genome shotgun (WGS) entry which is preliminary data.</text>
</comment>
<evidence type="ECO:0000256" key="3">
    <source>
        <dbReference type="ARBA" id="ARBA00004922"/>
    </source>
</evidence>
<comment type="cofactor">
    <cofactor evidence="1">
        <name>Mg(2+)</name>
        <dbReference type="ChEBI" id="CHEBI:18420"/>
    </cofactor>
</comment>
<dbReference type="InterPro" id="IPR018520">
    <property type="entry name" value="UPP_synth-like_CS"/>
</dbReference>
<evidence type="ECO:0000256" key="4">
    <source>
        <dbReference type="ARBA" id="ARBA00005432"/>
    </source>
</evidence>
<dbReference type="Gene3D" id="3.40.1180.10">
    <property type="entry name" value="Decaprenyl diphosphate synthase-like"/>
    <property type="match status" value="1"/>
</dbReference>
<keyword evidence="7" id="KW-0256">Endoplasmic reticulum</keyword>
<evidence type="ECO:0000313" key="15">
    <source>
        <dbReference type="EMBL" id="KAK5615901.1"/>
    </source>
</evidence>
<name>A0AAV9S3U9_9TELE</name>
<evidence type="ECO:0000256" key="7">
    <source>
        <dbReference type="ARBA" id="ARBA00022824"/>
    </source>
</evidence>
<comment type="subunit">
    <text evidence="12">Forms an active dehydrodolichyl diphosphate synthase complex with NUS1.</text>
</comment>
<evidence type="ECO:0000256" key="8">
    <source>
        <dbReference type="ARBA" id="ARBA00022842"/>
    </source>
</evidence>
<comment type="catalytic activity">
    <reaction evidence="10">
        <text>n isopentenyl diphosphate + (2E,6E)-farnesyl diphosphate = a di-trans,poly-cis-polyprenyl diphosphate + n diphosphate</text>
        <dbReference type="Rhea" id="RHEA:53008"/>
        <dbReference type="Rhea" id="RHEA-COMP:19494"/>
        <dbReference type="ChEBI" id="CHEBI:33019"/>
        <dbReference type="ChEBI" id="CHEBI:128769"/>
        <dbReference type="ChEBI" id="CHEBI:136960"/>
        <dbReference type="ChEBI" id="CHEBI:175763"/>
        <dbReference type="EC" id="2.5.1.87"/>
    </reaction>
</comment>
<evidence type="ECO:0000256" key="14">
    <source>
        <dbReference type="SAM" id="Coils"/>
    </source>
</evidence>
<dbReference type="PROSITE" id="PS01066">
    <property type="entry name" value="UPP_SYNTHASE"/>
    <property type="match status" value="1"/>
</dbReference>
<protein>
    <recommendedName>
        <fullName evidence="5">ditrans,polycis-polyprenyl diphosphate synthase [(2E,6E)-farnesyldiphosphate specific]</fullName>
        <ecNumber evidence="5">2.5.1.87</ecNumber>
    </recommendedName>
    <alternativeName>
        <fullName evidence="13">Ditrans,polycis-polyprenyl diphosphate synthase ((2E,6E)-farnesyl diphosphate specific)</fullName>
    </alternativeName>
</protein>
<gene>
    <name evidence="15" type="ORF">CRENBAI_020427</name>
</gene>
<dbReference type="FunFam" id="3.40.1180.10:FF:000002">
    <property type="entry name" value="Alkyl transferase"/>
    <property type="match status" value="1"/>
</dbReference>
<dbReference type="InterPro" id="IPR036424">
    <property type="entry name" value="UPP_synth-like_sf"/>
</dbReference>
<keyword evidence="14" id="KW-0175">Coiled coil</keyword>
<dbReference type="GO" id="GO:0005789">
    <property type="term" value="C:endoplasmic reticulum membrane"/>
    <property type="evidence" value="ECO:0007669"/>
    <property type="project" value="UniProtKB-SubCell"/>
</dbReference>
<evidence type="ECO:0000256" key="9">
    <source>
        <dbReference type="ARBA" id="ARBA00023136"/>
    </source>
</evidence>
<dbReference type="AlphaFoldDB" id="A0AAV9S3U9"/>
<dbReference type="GO" id="GO:0016094">
    <property type="term" value="P:polyprenol biosynthetic process"/>
    <property type="evidence" value="ECO:0007669"/>
    <property type="project" value="TreeGrafter"/>
</dbReference>
<feature type="coiled-coil region" evidence="14">
    <location>
        <begin position="172"/>
        <end position="199"/>
    </location>
</feature>
<accession>A0AAV9S3U9</accession>
<dbReference type="Pfam" id="PF01255">
    <property type="entry name" value="Prenyltransf"/>
    <property type="match status" value="1"/>
</dbReference>
<dbReference type="PANTHER" id="PTHR10291">
    <property type="entry name" value="DEHYDRODOLICHYL DIPHOSPHATE SYNTHASE FAMILY MEMBER"/>
    <property type="match status" value="1"/>
</dbReference>
<organism evidence="15 16">
    <name type="scientific">Crenichthys baileyi</name>
    <name type="common">White River springfish</name>
    <dbReference type="NCBI Taxonomy" id="28760"/>
    <lineage>
        <taxon>Eukaryota</taxon>
        <taxon>Metazoa</taxon>
        <taxon>Chordata</taxon>
        <taxon>Craniata</taxon>
        <taxon>Vertebrata</taxon>
        <taxon>Euteleostomi</taxon>
        <taxon>Actinopterygii</taxon>
        <taxon>Neopterygii</taxon>
        <taxon>Teleostei</taxon>
        <taxon>Neoteleostei</taxon>
        <taxon>Acanthomorphata</taxon>
        <taxon>Ovalentaria</taxon>
        <taxon>Atherinomorphae</taxon>
        <taxon>Cyprinodontiformes</taxon>
        <taxon>Goodeidae</taxon>
        <taxon>Crenichthys</taxon>
    </lineage>
</organism>
<dbReference type="GO" id="GO:1904423">
    <property type="term" value="C:dehydrodolichyl diphosphate synthase complex"/>
    <property type="evidence" value="ECO:0007669"/>
    <property type="project" value="TreeGrafter"/>
</dbReference>
<dbReference type="EMBL" id="JAHHUM010000919">
    <property type="protein sequence ID" value="KAK5615901.1"/>
    <property type="molecule type" value="Genomic_DNA"/>
</dbReference>
<evidence type="ECO:0000256" key="5">
    <source>
        <dbReference type="ARBA" id="ARBA00012596"/>
    </source>
</evidence>
<dbReference type="HAMAP" id="MF_01139">
    <property type="entry name" value="ISPT"/>
    <property type="match status" value="1"/>
</dbReference>
<evidence type="ECO:0000313" key="16">
    <source>
        <dbReference type="Proteomes" id="UP001311232"/>
    </source>
</evidence>